<name>A0A0L0W8N0_GOTPU</name>
<evidence type="ECO:0000313" key="8">
    <source>
        <dbReference type="Proteomes" id="UP000037267"/>
    </source>
</evidence>
<dbReference type="OrthoDB" id="9772736at2"/>
<proteinExistence type="predicted"/>
<reference evidence="8" key="1">
    <citation type="submission" date="2015-07" db="EMBL/GenBank/DDBJ databases">
        <title>Draft genome sequence of the purine-degrading Gottschalkia purinilyticum DSM 1384 (formerly Clostridium purinilyticum).</title>
        <authorList>
            <person name="Poehlein A."/>
            <person name="Schiel-Bengelsdorf B."/>
            <person name="Bengelsdorf F.R."/>
            <person name="Daniel R."/>
            <person name="Duerre P."/>
        </authorList>
    </citation>
    <scope>NUCLEOTIDE SEQUENCE [LARGE SCALE GENOMIC DNA]</scope>
    <source>
        <strain evidence="8">DSM 1384</strain>
    </source>
</reference>
<gene>
    <name evidence="7" type="ORF">CLPU_14c00580</name>
</gene>
<keyword evidence="4" id="KW-0521">NADP</keyword>
<keyword evidence="5" id="KW-0560">Oxidoreductase</keyword>
<comment type="cofactor">
    <cofactor evidence="1">
        <name>FMN</name>
        <dbReference type="ChEBI" id="CHEBI:58210"/>
    </cofactor>
</comment>
<comment type="caution">
    <text evidence="7">The sequence shown here is derived from an EMBL/GenBank/DDBJ whole genome shotgun (WGS) entry which is preliminary data.</text>
</comment>
<keyword evidence="8" id="KW-1185">Reference proteome</keyword>
<dbReference type="PANTHER" id="PTHR43303:SF4">
    <property type="entry name" value="NADPH DEHYDROGENASE C23G7.10C-RELATED"/>
    <property type="match status" value="1"/>
</dbReference>
<evidence type="ECO:0000313" key="7">
    <source>
        <dbReference type="EMBL" id="KNF07640.1"/>
    </source>
</evidence>
<dbReference type="InterPro" id="IPR013785">
    <property type="entry name" value="Aldolase_TIM"/>
</dbReference>
<dbReference type="RefSeq" id="WP_050356077.1">
    <property type="nucleotide sequence ID" value="NZ_LGSS01000014.1"/>
</dbReference>
<evidence type="ECO:0000256" key="2">
    <source>
        <dbReference type="ARBA" id="ARBA00022630"/>
    </source>
</evidence>
<dbReference type="GO" id="GO:0050661">
    <property type="term" value="F:NADP binding"/>
    <property type="evidence" value="ECO:0007669"/>
    <property type="project" value="InterPro"/>
</dbReference>
<protein>
    <submittedName>
        <fullName evidence="7">NADH:flavin oxidoreductase, Old yellow enzyme family</fullName>
    </submittedName>
</protein>
<dbReference type="SUPFAM" id="SSF51395">
    <property type="entry name" value="FMN-linked oxidoreductases"/>
    <property type="match status" value="1"/>
</dbReference>
<dbReference type="PANTHER" id="PTHR43303">
    <property type="entry name" value="NADPH DEHYDROGENASE C23G7.10C-RELATED"/>
    <property type="match status" value="1"/>
</dbReference>
<evidence type="ECO:0000256" key="3">
    <source>
        <dbReference type="ARBA" id="ARBA00022643"/>
    </source>
</evidence>
<dbReference type="EMBL" id="LGSS01000014">
    <property type="protein sequence ID" value="KNF07640.1"/>
    <property type="molecule type" value="Genomic_DNA"/>
</dbReference>
<dbReference type="Pfam" id="PF00724">
    <property type="entry name" value="Oxidored_FMN"/>
    <property type="match status" value="2"/>
</dbReference>
<sequence>MVSSMNPIKIKNVTFKNRVVMAPMVRFGLSAENGIMGQKLVDHYKKRANTGIGLMITQALSVNEGKDFAGGAGAYSEDHISYLADIRKTCHDSGTRLFAQLIYPGFAYYDDNSYDINKISKHDLIKIRDGFIRGAEICKKAGLDGIEMHGAHSFFLNMMSSPISNHRIDKYGGDINERLLLVKEIVEGIRSFADDDFIISYRMGWNDRLDTDIEMAKVLEKLGIELLHISSGIPKDRRVEVPENFPFNNIVYTGTQVKKHVNVPVIVVNDIRTLNRGNYLLEHDMCDFIAYGKPFLADEKFMIKSLVDGDYKACLGCKQCQWYINGEKCPVQIKAQNGR</sequence>
<keyword evidence="2" id="KW-0285">Flavoprotein</keyword>
<dbReference type="InterPro" id="IPR044152">
    <property type="entry name" value="YqjM-like"/>
</dbReference>
<accession>A0A0L0W8N0</accession>
<feature type="domain" description="NADH:flavin oxidoreductase/NADH oxidase N-terminal" evidence="6">
    <location>
        <begin position="6"/>
        <end position="111"/>
    </location>
</feature>
<dbReference type="InterPro" id="IPR001155">
    <property type="entry name" value="OxRdtase_FMN_N"/>
</dbReference>
<feature type="domain" description="NADH:flavin oxidoreductase/NADH oxidase N-terminal" evidence="6">
    <location>
        <begin position="116"/>
        <end position="304"/>
    </location>
</feature>
<evidence type="ECO:0000259" key="6">
    <source>
        <dbReference type="Pfam" id="PF00724"/>
    </source>
</evidence>
<organism evidence="7 8">
    <name type="scientific">Gottschalkia purinilytica</name>
    <name type="common">Clostridium purinilyticum</name>
    <dbReference type="NCBI Taxonomy" id="1503"/>
    <lineage>
        <taxon>Bacteria</taxon>
        <taxon>Bacillati</taxon>
        <taxon>Bacillota</taxon>
        <taxon>Tissierellia</taxon>
        <taxon>Tissierellales</taxon>
        <taxon>Gottschalkiaceae</taxon>
        <taxon>Gottschalkia</taxon>
    </lineage>
</organism>
<dbReference type="Proteomes" id="UP000037267">
    <property type="component" value="Unassembled WGS sequence"/>
</dbReference>
<keyword evidence="3" id="KW-0288">FMN</keyword>
<dbReference type="Gene3D" id="3.20.20.70">
    <property type="entry name" value="Aldolase class I"/>
    <property type="match status" value="1"/>
</dbReference>
<dbReference type="STRING" id="1503.CLPU_14c00580"/>
<dbReference type="GO" id="GO:0003959">
    <property type="term" value="F:NADPH dehydrogenase activity"/>
    <property type="evidence" value="ECO:0007669"/>
    <property type="project" value="InterPro"/>
</dbReference>
<evidence type="ECO:0000256" key="4">
    <source>
        <dbReference type="ARBA" id="ARBA00022857"/>
    </source>
</evidence>
<evidence type="ECO:0000256" key="1">
    <source>
        <dbReference type="ARBA" id="ARBA00001917"/>
    </source>
</evidence>
<evidence type="ECO:0000256" key="5">
    <source>
        <dbReference type="ARBA" id="ARBA00023002"/>
    </source>
</evidence>
<dbReference type="GO" id="GO:0010181">
    <property type="term" value="F:FMN binding"/>
    <property type="evidence" value="ECO:0007669"/>
    <property type="project" value="InterPro"/>
</dbReference>
<dbReference type="AlphaFoldDB" id="A0A0L0W8N0"/>